<comment type="similarity">
    <text evidence="2">Belongs to the ABC transporter superfamily. ABCG family. Eye pigment precursor importer (TC 3.A.1.204) subfamily.</text>
</comment>
<dbReference type="GO" id="GO:0140359">
    <property type="term" value="F:ABC-type transporter activity"/>
    <property type="evidence" value="ECO:0007669"/>
    <property type="project" value="InterPro"/>
</dbReference>
<evidence type="ECO:0000313" key="12">
    <source>
        <dbReference type="EMBL" id="CAG9829456.1"/>
    </source>
</evidence>
<evidence type="ECO:0000256" key="10">
    <source>
        <dbReference type="SAM" id="Phobius"/>
    </source>
</evidence>
<sequence>MGENIVSDTSGTLQVDPPQEGNNIHDEDFRLHSLELPENQINDSTSLINVGFRHISYSVYDGILFGRTKRKLLDDITGNFPGGQLTAIMGPSGAGKTVLMNILTGYATTGILGEVLVNDEQRNNVSFRKQSCYIMQNDDLQPLLTVLESMRVAADLMLSTSKTDKDNKIKSILESVRLWNMKHTRTDALSGGQKKRLSVALELLRDPQVMFFDEPTSGLDSLNSIRLVKLLKEMSKSGKTIICTIHQPSATIFNMFDHLYVVSSGKCIYQGSPDNLLPYFEDFNLICPTQHNPADFLLEVASGDYGDFTNALSTKSNNGINESYVKLSASTMKLNSVKEPNIGDNFLPAIKRTIVNEFEYTWDECGLNSYPTSTINQFLVLTKRSFLMLSRDRTLTYFRLGTHSAIALFLGTLYFGVGLDAANINDNFSFMFFTVMFLMMTAFNCVVTTFPSELPIIIKEHFNKWYAIRSYYAAVSISDITIQILATVLYATITYVCTQQPMEWSRISSFLFICILVSVISQSWALVVGSCLSVTNGVVIGPFFLLPFIMFSGYFVQLRDCPHHLKWMFDISFPRYALEGLVLTIFGYNRGKLPCESKDFCLYVYPEQFIKDKDMENASYTIGIMCLMGLIVGMRLAGGAALSIRLRYDRQRR</sequence>
<evidence type="ECO:0000259" key="11">
    <source>
        <dbReference type="PROSITE" id="PS50893"/>
    </source>
</evidence>
<evidence type="ECO:0000256" key="9">
    <source>
        <dbReference type="SAM" id="MobiDB-lite"/>
    </source>
</evidence>
<comment type="subcellular location">
    <subcellularLocation>
        <location evidence="1">Membrane</location>
        <topology evidence="1">Multi-pass membrane protein</topology>
    </subcellularLocation>
</comment>
<dbReference type="FunFam" id="3.40.50.300:FF:001077">
    <property type="entry name" value="Uncharacterized protein, isoform A"/>
    <property type="match status" value="1"/>
</dbReference>
<dbReference type="PROSITE" id="PS00211">
    <property type="entry name" value="ABC_TRANSPORTER_1"/>
    <property type="match status" value="1"/>
</dbReference>
<evidence type="ECO:0000256" key="7">
    <source>
        <dbReference type="ARBA" id="ARBA00022989"/>
    </source>
</evidence>
<dbReference type="GO" id="GO:0005524">
    <property type="term" value="F:ATP binding"/>
    <property type="evidence" value="ECO:0007669"/>
    <property type="project" value="UniProtKB-KW"/>
</dbReference>
<evidence type="ECO:0000256" key="1">
    <source>
        <dbReference type="ARBA" id="ARBA00004141"/>
    </source>
</evidence>
<gene>
    <name evidence="12" type="ORF">DIABBA_LOCUS3263</name>
</gene>
<feature type="transmembrane region" description="Helical" evidence="10">
    <location>
        <begin position="397"/>
        <end position="417"/>
    </location>
</feature>
<feature type="compositionally biased region" description="Polar residues" evidence="9">
    <location>
        <begin position="1"/>
        <end position="13"/>
    </location>
</feature>
<dbReference type="GO" id="GO:0016887">
    <property type="term" value="F:ATP hydrolysis activity"/>
    <property type="evidence" value="ECO:0007669"/>
    <property type="project" value="InterPro"/>
</dbReference>
<dbReference type="SMART" id="SM00382">
    <property type="entry name" value="AAA"/>
    <property type="match status" value="1"/>
</dbReference>
<dbReference type="InterPro" id="IPR003439">
    <property type="entry name" value="ABC_transporter-like_ATP-bd"/>
</dbReference>
<dbReference type="CDD" id="cd03213">
    <property type="entry name" value="ABCG_EPDR"/>
    <property type="match status" value="1"/>
</dbReference>
<reference evidence="12" key="1">
    <citation type="submission" date="2022-01" db="EMBL/GenBank/DDBJ databases">
        <authorList>
            <person name="King R."/>
        </authorList>
    </citation>
    <scope>NUCLEOTIDE SEQUENCE</scope>
</reference>
<dbReference type="InterPro" id="IPR017871">
    <property type="entry name" value="ABC_transporter-like_CS"/>
</dbReference>
<evidence type="ECO:0000256" key="5">
    <source>
        <dbReference type="ARBA" id="ARBA00022741"/>
    </source>
</evidence>
<keyword evidence="5" id="KW-0547">Nucleotide-binding</keyword>
<feature type="transmembrane region" description="Helical" evidence="10">
    <location>
        <begin position="507"/>
        <end position="527"/>
    </location>
</feature>
<protein>
    <recommendedName>
        <fullName evidence="11">ABC transporter domain-containing protein</fullName>
    </recommendedName>
</protein>
<dbReference type="Pfam" id="PF19055">
    <property type="entry name" value="ABC2_membrane_7"/>
    <property type="match status" value="1"/>
</dbReference>
<dbReference type="InterPro" id="IPR003593">
    <property type="entry name" value="AAA+_ATPase"/>
</dbReference>
<dbReference type="OrthoDB" id="66620at2759"/>
<organism evidence="12 13">
    <name type="scientific">Diabrotica balteata</name>
    <name type="common">Banded cucumber beetle</name>
    <dbReference type="NCBI Taxonomy" id="107213"/>
    <lineage>
        <taxon>Eukaryota</taxon>
        <taxon>Metazoa</taxon>
        <taxon>Ecdysozoa</taxon>
        <taxon>Arthropoda</taxon>
        <taxon>Hexapoda</taxon>
        <taxon>Insecta</taxon>
        <taxon>Pterygota</taxon>
        <taxon>Neoptera</taxon>
        <taxon>Endopterygota</taxon>
        <taxon>Coleoptera</taxon>
        <taxon>Polyphaga</taxon>
        <taxon>Cucujiformia</taxon>
        <taxon>Chrysomeloidea</taxon>
        <taxon>Chrysomelidae</taxon>
        <taxon>Galerucinae</taxon>
        <taxon>Diabroticina</taxon>
        <taxon>Diabroticites</taxon>
        <taxon>Diabrotica</taxon>
    </lineage>
</organism>
<dbReference type="SUPFAM" id="SSF52540">
    <property type="entry name" value="P-loop containing nucleoside triphosphate hydrolases"/>
    <property type="match status" value="1"/>
</dbReference>
<evidence type="ECO:0000256" key="4">
    <source>
        <dbReference type="ARBA" id="ARBA00022692"/>
    </source>
</evidence>
<dbReference type="Gene3D" id="3.40.50.300">
    <property type="entry name" value="P-loop containing nucleotide triphosphate hydrolases"/>
    <property type="match status" value="1"/>
</dbReference>
<evidence type="ECO:0000256" key="8">
    <source>
        <dbReference type="ARBA" id="ARBA00023136"/>
    </source>
</evidence>
<dbReference type="InterPro" id="IPR043926">
    <property type="entry name" value="ABCG_dom"/>
</dbReference>
<dbReference type="Proteomes" id="UP001153709">
    <property type="component" value="Chromosome 2"/>
</dbReference>
<dbReference type="GO" id="GO:0005886">
    <property type="term" value="C:plasma membrane"/>
    <property type="evidence" value="ECO:0007669"/>
    <property type="project" value="TreeGrafter"/>
</dbReference>
<dbReference type="PANTHER" id="PTHR48041:SF133">
    <property type="entry name" value="GH24286P"/>
    <property type="match status" value="1"/>
</dbReference>
<feature type="transmembrane region" description="Helical" evidence="10">
    <location>
        <begin position="620"/>
        <end position="644"/>
    </location>
</feature>
<feature type="transmembrane region" description="Helical" evidence="10">
    <location>
        <begin position="471"/>
        <end position="495"/>
    </location>
</feature>
<evidence type="ECO:0000256" key="3">
    <source>
        <dbReference type="ARBA" id="ARBA00022448"/>
    </source>
</evidence>
<evidence type="ECO:0000256" key="2">
    <source>
        <dbReference type="ARBA" id="ARBA00005814"/>
    </source>
</evidence>
<dbReference type="InterPro" id="IPR050352">
    <property type="entry name" value="ABCG_transporters"/>
</dbReference>
<name>A0A9N9XBI3_DIABA</name>
<keyword evidence="4 10" id="KW-0812">Transmembrane</keyword>
<keyword evidence="6" id="KW-0067">ATP-binding</keyword>
<feature type="transmembrane region" description="Helical" evidence="10">
    <location>
        <begin position="429"/>
        <end position="450"/>
    </location>
</feature>
<dbReference type="Pfam" id="PF00005">
    <property type="entry name" value="ABC_tran"/>
    <property type="match status" value="1"/>
</dbReference>
<accession>A0A9N9XBI3</accession>
<keyword evidence="3" id="KW-0813">Transport</keyword>
<feature type="region of interest" description="Disordered" evidence="9">
    <location>
        <begin position="1"/>
        <end position="23"/>
    </location>
</feature>
<keyword evidence="7 10" id="KW-1133">Transmembrane helix</keyword>
<dbReference type="InterPro" id="IPR027417">
    <property type="entry name" value="P-loop_NTPase"/>
</dbReference>
<dbReference type="AlphaFoldDB" id="A0A9N9XBI3"/>
<feature type="transmembrane region" description="Helical" evidence="10">
    <location>
        <begin position="534"/>
        <end position="556"/>
    </location>
</feature>
<keyword evidence="8 10" id="KW-0472">Membrane</keyword>
<dbReference type="Pfam" id="PF01061">
    <property type="entry name" value="ABC2_membrane"/>
    <property type="match status" value="1"/>
</dbReference>
<evidence type="ECO:0000256" key="6">
    <source>
        <dbReference type="ARBA" id="ARBA00022840"/>
    </source>
</evidence>
<proteinExistence type="inferred from homology"/>
<feature type="domain" description="ABC transporter" evidence="11">
    <location>
        <begin position="50"/>
        <end position="289"/>
    </location>
</feature>
<keyword evidence="13" id="KW-1185">Reference proteome</keyword>
<evidence type="ECO:0000313" key="13">
    <source>
        <dbReference type="Proteomes" id="UP001153709"/>
    </source>
</evidence>
<dbReference type="PANTHER" id="PTHR48041">
    <property type="entry name" value="ABC TRANSPORTER G FAMILY MEMBER 28"/>
    <property type="match status" value="1"/>
</dbReference>
<dbReference type="EMBL" id="OU898277">
    <property type="protein sequence ID" value="CAG9829456.1"/>
    <property type="molecule type" value="Genomic_DNA"/>
</dbReference>
<dbReference type="InterPro" id="IPR013525">
    <property type="entry name" value="ABC2_TM"/>
</dbReference>
<dbReference type="PROSITE" id="PS50893">
    <property type="entry name" value="ABC_TRANSPORTER_2"/>
    <property type="match status" value="1"/>
</dbReference>